<accession>A0A395LJX8</accession>
<dbReference type="GO" id="GO:0006730">
    <property type="term" value="P:one-carbon metabolic process"/>
    <property type="evidence" value="ECO:0007669"/>
    <property type="project" value="UniProtKB-KW"/>
</dbReference>
<keyword evidence="12" id="KW-1185">Reference proteome</keyword>
<evidence type="ECO:0000313" key="11">
    <source>
        <dbReference type="EMBL" id="RDS76637.1"/>
    </source>
</evidence>
<dbReference type="PROSITE" id="PS00075">
    <property type="entry name" value="DHFR_1"/>
    <property type="match status" value="1"/>
</dbReference>
<dbReference type="EC" id="1.5.1.3" evidence="3 8"/>
<name>A0A395LJX8_9SPHN</name>
<dbReference type="EMBL" id="QRBB01000001">
    <property type="protein sequence ID" value="RDS76637.1"/>
    <property type="molecule type" value="Genomic_DNA"/>
</dbReference>
<dbReference type="UniPathway" id="UPA00077">
    <property type="reaction ID" value="UER00158"/>
</dbReference>
<gene>
    <name evidence="11" type="ORF">DL238_02810</name>
</gene>
<dbReference type="InterPro" id="IPR024072">
    <property type="entry name" value="DHFR-like_dom_sf"/>
</dbReference>
<comment type="caution">
    <text evidence="11">The sequence shown here is derived from an EMBL/GenBank/DDBJ whole genome shotgun (WGS) entry which is preliminary data.</text>
</comment>
<comment type="function">
    <text evidence="7 8">Key enzyme in folate metabolism. Catalyzes an essential reaction for de novo glycine and purine synthesis, and for DNA precursor synthesis.</text>
</comment>
<dbReference type="PANTHER" id="PTHR48069:SF3">
    <property type="entry name" value="DIHYDROFOLATE REDUCTASE"/>
    <property type="match status" value="1"/>
</dbReference>
<dbReference type="Proteomes" id="UP000254101">
    <property type="component" value="Unassembled WGS sequence"/>
</dbReference>
<sequence>MVEDTLFLVYARAANGAIGKDGGLPWHIPADLKHFKDVTMGKPMIMGRKTFESFPSPLPGRRHIVLTRDSEWQADGAERAMSVPEALAAAGGEETAVIGGSEVFVLFEPQAERIELTQIHADYEGDTFMDAPDESRWQEVAREDHEASGDTPAFSFITYERRA</sequence>
<protein>
    <recommendedName>
        <fullName evidence="3 8">Dihydrofolate reductase</fullName>
        <ecNumber evidence="3 8">1.5.1.3</ecNumber>
    </recommendedName>
</protein>
<dbReference type="AlphaFoldDB" id="A0A395LJX8"/>
<evidence type="ECO:0000256" key="5">
    <source>
        <dbReference type="ARBA" id="ARBA00022857"/>
    </source>
</evidence>
<comment type="catalytic activity">
    <reaction evidence="8">
        <text>(6S)-5,6,7,8-tetrahydrofolate + NADP(+) = 7,8-dihydrofolate + NADPH + H(+)</text>
        <dbReference type="Rhea" id="RHEA:15009"/>
        <dbReference type="ChEBI" id="CHEBI:15378"/>
        <dbReference type="ChEBI" id="CHEBI:57451"/>
        <dbReference type="ChEBI" id="CHEBI:57453"/>
        <dbReference type="ChEBI" id="CHEBI:57783"/>
        <dbReference type="ChEBI" id="CHEBI:58349"/>
        <dbReference type="EC" id="1.5.1.3"/>
    </reaction>
</comment>
<evidence type="ECO:0000256" key="1">
    <source>
        <dbReference type="ARBA" id="ARBA00004903"/>
    </source>
</evidence>
<evidence type="ECO:0000256" key="9">
    <source>
        <dbReference type="RuleBase" id="RU004474"/>
    </source>
</evidence>
<keyword evidence="6 8" id="KW-0560">Oxidoreductase</keyword>
<feature type="domain" description="DHFR" evidence="10">
    <location>
        <begin position="5"/>
        <end position="161"/>
    </location>
</feature>
<dbReference type="InterPro" id="IPR012259">
    <property type="entry name" value="DHFR"/>
</dbReference>
<keyword evidence="4 8" id="KW-0554">One-carbon metabolism</keyword>
<dbReference type="GO" id="GO:0046655">
    <property type="term" value="P:folic acid metabolic process"/>
    <property type="evidence" value="ECO:0007669"/>
    <property type="project" value="TreeGrafter"/>
</dbReference>
<dbReference type="InterPro" id="IPR001796">
    <property type="entry name" value="DHFR_dom"/>
</dbReference>
<evidence type="ECO:0000256" key="3">
    <source>
        <dbReference type="ARBA" id="ARBA00012856"/>
    </source>
</evidence>
<dbReference type="CDD" id="cd00209">
    <property type="entry name" value="DHFR"/>
    <property type="match status" value="1"/>
</dbReference>
<dbReference type="PANTHER" id="PTHR48069">
    <property type="entry name" value="DIHYDROFOLATE REDUCTASE"/>
    <property type="match status" value="1"/>
</dbReference>
<dbReference type="InterPro" id="IPR017925">
    <property type="entry name" value="DHFR_CS"/>
</dbReference>
<organism evidence="11 12">
    <name type="scientific">Alteriqipengyuania lutimaris</name>
    <dbReference type="NCBI Taxonomy" id="1538146"/>
    <lineage>
        <taxon>Bacteria</taxon>
        <taxon>Pseudomonadati</taxon>
        <taxon>Pseudomonadota</taxon>
        <taxon>Alphaproteobacteria</taxon>
        <taxon>Sphingomonadales</taxon>
        <taxon>Erythrobacteraceae</taxon>
        <taxon>Alteriqipengyuania</taxon>
    </lineage>
</organism>
<dbReference type="GO" id="GO:0005829">
    <property type="term" value="C:cytosol"/>
    <property type="evidence" value="ECO:0007669"/>
    <property type="project" value="TreeGrafter"/>
</dbReference>
<dbReference type="GO" id="GO:0050661">
    <property type="term" value="F:NADP binding"/>
    <property type="evidence" value="ECO:0007669"/>
    <property type="project" value="InterPro"/>
</dbReference>
<dbReference type="RefSeq" id="WP_115490862.1">
    <property type="nucleotide sequence ID" value="NZ_JACHWW010000001.1"/>
</dbReference>
<evidence type="ECO:0000313" key="12">
    <source>
        <dbReference type="Proteomes" id="UP000254101"/>
    </source>
</evidence>
<dbReference type="GO" id="GO:0004146">
    <property type="term" value="F:dihydrofolate reductase activity"/>
    <property type="evidence" value="ECO:0007669"/>
    <property type="project" value="UniProtKB-EC"/>
</dbReference>
<evidence type="ECO:0000256" key="7">
    <source>
        <dbReference type="ARBA" id="ARBA00025067"/>
    </source>
</evidence>
<evidence type="ECO:0000256" key="6">
    <source>
        <dbReference type="ARBA" id="ARBA00023002"/>
    </source>
</evidence>
<evidence type="ECO:0000256" key="2">
    <source>
        <dbReference type="ARBA" id="ARBA00009539"/>
    </source>
</evidence>
<reference evidence="11 12" key="1">
    <citation type="submission" date="2018-07" db="EMBL/GenBank/DDBJ databases">
        <title>Erythrobacter nanhaiensis sp. nov., a novel member of the genus Erythrobacter isolated from the South China Sea.</title>
        <authorList>
            <person name="Chen X."/>
            <person name="Liu J."/>
        </authorList>
    </citation>
    <scope>NUCLEOTIDE SEQUENCE [LARGE SCALE GENOMIC DNA]</scope>
    <source>
        <strain evidence="11 12">S-5</strain>
    </source>
</reference>
<proteinExistence type="inferred from homology"/>
<dbReference type="GO" id="GO:0046452">
    <property type="term" value="P:dihydrofolate metabolic process"/>
    <property type="evidence" value="ECO:0007669"/>
    <property type="project" value="TreeGrafter"/>
</dbReference>
<dbReference type="OrthoDB" id="9804315at2"/>
<dbReference type="SUPFAM" id="SSF53597">
    <property type="entry name" value="Dihydrofolate reductase-like"/>
    <property type="match status" value="1"/>
</dbReference>
<evidence type="ECO:0000256" key="4">
    <source>
        <dbReference type="ARBA" id="ARBA00022563"/>
    </source>
</evidence>
<keyword evidence="5 8" id="KW-0521">NADP</keyword>
<dbReference type="PROSITE" id="PS51330">
    <property type="entry name" value="DHFR_2"/>
    <property type="match status" value="1"/>
</dbReference>
<dbReference type="PIRSF" id="PIRSF000194">
    <property type="entry name" value="DHFR"/>
    <property type="match status" value="1"/>
</dbReference>
<comment type="similarity">
    <text evidence="2 8 9">Belongs to the dihydrofolate reductase family.</text>
</comment>
<dbReference type="PRINTS" id="PR00070">
    <property type="entry name" value="DHFR"/>
</dbReference>
<evidence type="ECO:0000259" key="10">
    <source>
        <dbReference type="PROSITE" id="PS51330"/>
    </source>
</evidence>
<evidence type="ECO:0000256" key="8">
    <source>
        <dbReference type="PIRNR" id="PIRNR000194"/>
    </source>
</evidence>
<comment type="pathway">
    <text evidence="1 8">Cofactor biosynthesis; tetrahydrofolate biosynthesis; 5,6,7,8-tetrahydrofolate from 7,8-dihydrofolate: step 1/1.</text>
</comment>
<dbReference type="Pfam" id="PF00186">
    <property type="entry name" value="DHFR_1"/>
    <property type="match status" value="1"/>
</dbReference>
<dbReference type="GO" id="GO:0046654">
    <property type="term" value="P:tetrahydrofolate biosynthetic process"/>
    <property type="evidence" value="ECO:0007669"/>
    <property type="project" value="UniProtKB-UniPathway"/>
</dbReference>
<dbReference type="Gene3D" id="3.40.430.10">
    <property type="entry name" value="Dihydrofolate Reductase, subunit A"/>
    <property type="match status" value="1"/>
</dbReference>